<feature type="domain" description="Thiamine pyrophosphate enzyme N-terminal TPP-binding" evidence="6">
    <location>
        <begin position="37"/>
        <end position="128"/>
    </location>
</feature>
<comment type="caution">
    <text evidence="7">The sequence shown here is derived from an EMBL/GenBank/DDBJ whole genome shotgun (WGS) entry which is preliminary data.</text>
</comment>
<name>A0AA40VDJ6_9HYPH</name>
<dbReference type="InterPro" id="IPR029035">
    <property type="entry name" value="DHS-like_NAD/FAD-binding_dom"/>
</dbReference>
<comment type="similarity">
    <text evidence="1 3">Belongs to the TPP enzyme family.</text>
</comment>
<dbReference type="Pfam" id="PF02775">
    <property type="entry name" value="TPP_enzyme_C"/>
    <property type="match status" value="1"/>
</dbReference>
<dbReference type="InterPro" id="IPR012001">
    <property type="entry name" value="Thiamin_PyroP_enz_TPP-bd_dom"/>
</dbReference>
<proteinExistence type="inferred from homology"/>
<evidence type="ECO:0000256" key="3">
    <source>
        <dbReference type="RuleBase" id="RU362132"/>
    </source>
</evidence>
<evidence type="ECO:0000259" key="6">
    <source>
        <dbReference type="Pfam" id="PF02776"/>
    </source>
</evidence>
<organism evidence="7 8">
    <name type="scientific">Methylorubrum thiocyanatum</name>
    <dbReference type="NCBI Taxonomy" id="47958"/>
    <lineage>
        <taxon>Bacteria</taxon>
        <taxon>Pseudomonadati</taxon>
        <taxon>Pseudomonadota</taxon>
        <taxon>Alphaproteobacteria</taxon>
        <taxon>Hyphomicrobiales</taxon>
        <taxon>Methylobacteriaceae</taxon>
        <taxon>Methylorubrum</taxon>
    </lineage>
</organism>
<dbReference type="Proteomes" id="UP000543554">
    <property type="component" value="Unassembled WGS sequence"/>
</dbReference>
<sequence>MPRQKTIRLTTAQAILRYFAAQHTRRDGRELPLIGGVFGIFGHGNASGFGHALATGAGGLTYHQGKSEQAMVHAAIGYARAHNLASTLAVTASIGPASTNLVTGAGTATLNRVPVLLLPGDVFASRRQGPILQGLEMAGSYDMTVNDTLRPVSRFFDRITRPEQIIHSLPHATAALLDHGQAGAVTVAVCQDVEGEAFDFPLALFETRVHDLERLAPSESVLAAAAERVRTARKPIIIAGGGVRYAEAEASLAALSNACGIPVVESFAGRGAGRAASLNAGGIGFIGSPAANELATEADLVLAVGTRLSDTLTGSHTLFQNPDVSFVALNLAERDLCKMGALALRADARAGLDGLAAALEGHTAPAEWRDRADRAIVRHVARVGEIVGTENRRMTGYEAVAEIKDAARREDRVVFSSSTAIGQAHTIWDSRSDAPVDMEYGFSCMGYEIPAALGAAMAGTVKGRILALIGDGTFLMGNTTEIVTAIQEGLAFTIVVVVNRGWQCIRGHQLGSYGEEFGTQFRRREGNARNLTGETLAIDYVANARSLGADGVDVHSRAELRAALERARRSDRPFLIAAHVEDAPLPIESGAWWEFGIPQADAPESLRETRAAFEAAAAKHRWFV</sequence>
<dbReference type="InterPro" id="IPR029061">
    <property type="entry name" value="THDP-binding"/>
</dbReference>
<evidence type="ECO:0000259" key="5">
    <source>
        <dbReference type="Pfam" id="PF02775"/>
    </source>
</evidence>
<gene>
    <name evidence="7" type="ORF">HNR51_003779</name>
</gene>
<feature type="domain" description="Thiamine pyrophosphate enzyme TPP-binding" evidence="5">
    <location>
        <begin position="435"/>
        <end position="577"/>
    </location>
</feature>
<dbReference type="EC" id="3.7.1.22" evidence="7"/>
<dbReference type="GO" id="GO:0005948">
    <property type="term" value="C:acetolactate synthase complex"/>
    <property type="evidence" value="ECO:0007669"/>
    <property type="project" value="TreeGrafter"/>
</dbReference>
<dbReference type="GO" id="GO:0102481">
    <property type="term" value="F:3D-(3,5/4)-trihydroxycyclohexane-1,2-dione hydrolase activity"/>
    <property type="evidence" value="ECO:0007669"/>
    <property type="project" value="UniProtKB-EC"/>
</dbReference>
<dbReference type="InterPro" id="IPR045229">
    <property type="entry name" value="TPP_enz"/>
</dbReference>
<protein>
    <submittedName>
        <fullName evidence="7">3D-(3,5/4)-trihydroxycyclohexane-1,2-dione acylhydrolase (Decyclizing)</fullName>
        <ecNumber evidence="7">3.7.1.22</ecNumber>
    </submittedName>
</protein>
<keyword evidence="8" id="KW-1185">Reference proteome</keyword>
<dbReference type="AlphaFoldDB" id="A0AA40VDJ6"/>
<dbReference type="InterPro" id="IPR011766">
    <property type="entry name" value="TPP_enzyme_TPP-bd"/>
</dbReference>
<dbReference type="GO" id="GO:0009099">
    <property type="term" value="P:L-valine biosynthetic process"/>
    <property type="evidence" value="ECO:0007669"/>
    <property type="project" value="TreeGrafter"/>
</dbReference>
<evidence type="ECO:0000256" key="2">
    <source>
        <dbReference type="ARBA" id="ARBA00023052"/>
    </source>
</evidence>
<dbReference type="PANTHER" id="PTHR18968">
    <property type="entry name" value="THIAMINE PYROPHOSPHATE ENZYMES"/>
    <property type="match status" value="1"/>
</dbReference>
<dbReference type="EMBL" id="JACJIB010000006">
    <property type="protein sequence ID" value="MBA8914686.1"/>
    <property type="molecule type" value="Genomic_DNA"/>
</dbReference>
<dbReference type="GO" id="GO:0050660">
    <property type="term" value="F:flavin adenine dinucleotide binding"/>
    <property type="evidence" value="ECO:0007669"/>
    <property type="project" value="TreeGrafter"/>
</dbReference>
<dbReference type="Gene3D" id="3.40.50.1220">
    <property type="entry name" value="TPP-binding domain"/>
    <property type="match status" value="1"/>
</dbReference>
<dbReference type="Gene3D" id="3.40.50.970">
    <property type="match status" value="2"/>
</dbReference>
<keyword evidence="7" id="KW-0378">Hydrolase</keyword>
<dbReference type="GO" id="GO:0003984">
    <property type="term" value="F:acetolactate synthase activity"/>
    <property type="evidence" value="ECO:0007669"/>
    <property type="project" value="TreeGrafter"/>
</dbReference>
<dbReference type="InterPro" id="IPR012000">
    <property type="entry name" value="Thiamin_PyroP_enz_cen_dom"/>
</dbReference>
<dbReference type="SUPFAM" id="SSF52467">
    <property type="entry name" value="DHS-like NAD/FAD-binding domain"/>
    <property type="match status" value="1"/>
</dbReference>
<evidence type="ECO:0000259" key="4">
    <source>
        <dbReference type="Pfam" id="PF00205"/>
    </source>
</evidence>
<dbReference type="CDD" id="cd07035">
    <property type="entry name" value="TPP_PYR_POX_like"/>
    <property type="match status" value="1"/>
</dbReference>
<dbReference type="RefSeq" id="WP_182555945.1">
    <property type="nucleotide sequence ID" value="NZ_BPRF01000017.1"/>
</dbReference>
<evidence type="ECO:0000313" key="7">
    <source>
        <dbReference type="EMBL" id="MBA8914686.1"/>
    </source>
</evidence>
<dbReference type="GO" id="GO:0030976">
    <property type="term" value="F:thiamine pyrophosphate binding"/>
    <property type="evidence" value="ECO:0007669"/>
    <property type="project" value="InterPro"/>
</dbReference>
<dbReference type="GO" id="GO:0000287">
    <property type="term" value="F:magnesium ion binding"/>
    <property type="evidence" value="ECO:0007669"/>
    <property type="project" value="InterPro"/>
</dbReference>
<accession>A0AA40VDJ6</accession>
<feature type="domain" description="Thiamine pyrophosphate enzyme central" evidence="4">
    <location>
        <begin position="222"/>
        <end position="354"/>
    </location>
</feature>
<dbReference type="PANTHER" id="PTHR18968:SF9">
    <property type="entry name" value="3D-(3,5_4)-TRIHYDROXYCYCLOHEXANE-1,2-DIONE HYDROLASE"/>
    <property type="match status" value="1"/>
</dbReference>
<reference evidence="7 8" key="1">
    <citation type="submission" date="2020-08" db="EMBL/GenBank/DDBJ databases">
        <title>Genomic Encyclopedia of Type Strains, Phase IV (KMG-IV): sequencing the most valuable type-strain genomes for metagenomic binning, comparative biology and taxonomic classification.</title>
        <authorList>
            <person name="Goeker M."/>
        </authorList>
    </citation>
    <scope>NUCLEOTIDE SEQUENCE [LARGE SCALE GENOMIC DNA]</scope>
    <source>
        <strain evidence="7 8">DSM 11490</strain>
    </source>
</reference>
<dbReference type="SUPFAM" id="SSF52518">
    <property type="entry name" value="Thiamin diphosphate-binding fold (THDP-binding)"/>
    <property type="match status" value="2"/>
</dbReference>
<dbReference type="Pfam" id="PF00205">
    <property type="entry name" value="TPP_enzyme_M"/>
    <property type="match status" value="1"/>
</dbReference>
<evidence type="ECO:0000256" key="1">
    <source>
        <dbReference type="ARBA" id="ARBA00007812"/>
    </source>
</evidence>
<evidence type="ECO:0000313" key="8">
    <source>
        <dbReference type="Proteomes" id="UP000543554"/>
    </source>
</evidence>
<dbReference type="GO" id="GO:0009097">
    <property type="term" value="P:isoleucine biosynthetic process"/>
    <property type="evidence" value="ECO:0007669"/>
    <property type="project" value="TreeGrafter"/>
</dbReference>
<keyword evidence="2 3" id="KW-0786">Thiamine pyrophosphate</keyword>
<dbReference type="Pfam" id="PF02776">
    <property type="entry name" value="TPP_enzyme_N"/>
    <property type="match status" value="1"/>
</dbReference>